<dbReference type="PATRIC" id="fig|1423813.3.peg.202"/>
<gene>
    <name evidence="2" type="ORF">FC26_GL000191</name>
</gene>
<evidence type="ECO:0000259" key="1">
    <source>
        <dbReference type="PROSITE" id="PS50883"/>
    </source>
</evidence>
<organism evidence="2 3">
    <name type="scientific">Paucilactobacillus vaccinostercus DSM 20634</name>
    <dbReference type="NCBI Taxonomy" id="1423813"/>
    <lineage>
        <taxon>Bacteria</taxon>
        <taxon>Bacillati</taxon>
        <taxon>Bacillota</taxon>
        <taxon>Bacilli</taxon>
        <taxon>Lactobacillales</taxon>
        <taxon>Lactobacillaceae</taxon>
        <taxon>Paucilactobacillus</taxon>
    </lineage>
</organism>
<comment type="caution">
    <text evidence="2">The sequence shown here is derived from an EMBL/GenBank/DDBJ whole genome shotgun (WGS) entry which is preliminary data.</text>
</comment>
<dbReference type="STRING" id="1423813.FC26_GL000191"/>
<dbReference type="InterPro" id="IPR050706">
    <property type="entry name" value="Cyclic-di-GMP_PDE-like"/>
</dbReference>
<dbReference type="PROSITE" id="PS50883">
    <property type="entry name" value="EAL"/>
    <property type="match status" value="1"/>
</dbReference>
<dbReference type="GO" id="GO:0071111">
    <property type="term" value="F:cyclic-guanylate-specific phosphodiesterase activity"/>
    <property type="evidence" value="ECO:0007669"/>
    <property type="project" value="InterPro"/>
</dbReference>
<dbReference type="InterPro" id="IPR001633">
    <property type="entry name" value="EAL_dom"/>
</dbReference>
<dbReference type="Gene3D" id="3.20.20.450">
    <property type="entry name" value="EAL domain"/>
    <property type="match status" value="1"/>
</dbReference>
<proteinExistence type="predicted"/>
<evidence type="ECO:0000313" key="2">
    <source>
        <dbReference type="EMBL" id="KRM60711.1"/>
    </source>
</evidence>
<protein>
    <submittedName>
        <fullName evidence="2">C-di-GMP-specific phosphodiesterase</fullName>
    </submittedName>
</protein>
<dbReference type="Pfam" id="PF00563">
    <property type="entry name" value="EAL"/>
    <property type="match status" value="1"/>
</dbReference>
<feature type="domain" description="EAL" evidence="1">
    <location>
        <begin position="1"/>
        <end position="240"/>
    </location>
</feature>
<dbReference type="EMBL" id="AYYY01000061">
    <property type="protein sequence ID" value="KRM60711.1"/>
    <property type="molecule type" value="Genomic_DNA"/>
</dbReference>
<dbReference type="SUPFAM" id="SSF141868">
    <property type="entry name" value="EAL domain-like"/>
    <property type="match status" value="1"/>
</dbReference>
<name>A0A0R2A184_9LACO</name>
<reference evidence="2 3" key="1">
    <citation type="journal article" date="2015" name="Genome Announc.">
        <title>Expanding the biotechnology potential of lactobacilli through comparative genomics of 213 strains and associated genera.</title>
        <authorList>
            <person name="Sun Z."/>
            <person name="Harris H.M."/>
            <person name="McCann A."/>
            <person name="Guo C."/>
            <person name="Argimon S."/>
            <person name="Zhang W."/>
            <person name="Yang X."/>
            <person name="Jeffery I.B."/>
            <person name="Cooney J.C."/>
            <person name="Kagawa T.F."/>
            <person name="Liu W."/>
            <person name="Song Y."/>
            <person name="Salvetti E."/>
            <person name="Wrobel A."/>
            <person name="Rasinkangas P."/>
            <person name="Parkhill J."/>
            <person name="Rea M.C."/>
            <person name="O'Sullivan O."/>
            <person name="Ritari J."/>
            <person name="Douillard F.P."/>
            <person name="Paul Ross R."/>
            <person name="Yang R."/>
            <person name="Briner A.E."/>
            <person name="Felis G.E."/>
            <person name="de Vos W.M."/>
            <person name="Barrangou R."/>
            <person name="Klaenhammer T.R."/>
            <person name="Caufield P.W."/>
            <person name="Cui Y."/>
            <person name="Zhang H."/>
            <person name="O'Toole P.W."/>
        </authorList>
    </citation>
    <scope>NUCLEOTIDE SEQUENCE [LARGE SCALE GENOMIC DNA]</scope>
    <source>
        <strain evidence="2 3">DSM 20634</strain>
    </source>
</reference>
<evidence type="ECO:0000313" key="3">
    <source>
        <dbReference type="Proteomes" id="UP000051733"/>
    </source>
</evidence>
<dbReference type="Proteomes" id="UP000051733">
    <property type="component" value="Unassembled WGS sequence"/>
</dbReference>
<accession>A0A0R2A184</accession>
<dbReference type="PANTHER" id="PTHR33121">
    <property type="entry name" value="CYCLIC DI-GMP PHOSPHODIESTERASE PDEF"/>
    <property type="match status" value="1"/>
</dbReference>
<dbReference type="SMART" id="SM00052">
    <property type="entry name" value="EAL"/>
    <property type="match status" value="1"/>
</dbReference>
<dbReference type="PANTHER" id="PTHR33121:SF70">
    <property type="entry name" value="SIGNALING PROTEIN YKOW"/>
    <property type="match status" value="1"/>
</dbReference>
<dbReference type="InterPro" id="IPR035919">
    <property type="entry name" value="EAL_sf"/>
</dbReference>
<dbReference type="AlphaFoldDB" id="A0A0R2A184"/>
<sequence length="240" mass="27552">MKNHLNRIKWGKIMIRCWGQAKFSTDNIKLCGYELFIREQVDDQWVVPADFSRFDPVKITTLLNATVQTMPADLKIISFNLDQRQFVEAQYCELLATIKDQTHAQLCVELTERLGSGTTLVTTEQLVTAARRFHDARIPVCLDDVGTGTNQIALIQQLAPYVSEYKFALQNIRGTESLSQMQEQVRFWRNLALEQHKSFALEGFEGRADLPFIRDYQPNIVQGYYFGIPHKMVIAADFAI</sequence>
<keyword evidence="3" id="KW-1185">Reference proteome</keyword>